<dbReference type="EMBL" id="JPME01000029">
    <property type="protein sequence ID" value="KEZ87843.1"/>
    <property type="molecule type" value="Genomic_DNA"/>
</dbReference>
<dbReference type="InterPro" id="IPR045621">
    <property type="entry name" value="BPD_transp_1_N"/>
</dbReference>
<dbReference type="STRING" id="29354.IO98_20440"/>
<feature type="transmembrane region" description="Helical" evidence="7">
    <location>
        <begin position="179"/>
        <end position="199"/>
    </location>
</feature>
<dbReference type="PANTHER" id="PTHR43163">
    <property type="entry name" value="DIPEPTIDE TRANSPORT SYSTEM PERMEASE PROTEIN DPPB-RELATED"/>
    <property type="match status" value="1"/>
</dbReference>
<organism evidence="9 10">
    <name type="scientific">Lacrimispora celerecrescens</name>
    <dbReference type="NCBI Taxonomy" id="29354"/>
    <lineage>
        <taxon>Bacteria</taxon>
        <taxon>Bacillati</taxon>
        <taxon>Bacillota</taxon>
        <taxon>Clostridia</taxon>
        <taxon>Lachnospirales</taxon>
        <taxon>Lachnospiraceae</taxon>
        <taxon>Lacrimispora</taxon>
    </lineage>
</organism>
<keyword evidence="3" id="KW-1003">Cell membrane</keyword>
<dbReference type="GO" id="GO:0005886">
    <property type="term" value="C:plasma membrane"/>
    <property type="evidence" value="ECO:0007669"/>
    <property type="project" value="UniProtKB-SubCell"/>
</dbReference>
<feature type="transmembrane region" description="Helical" evidence="7">
    <location>
        <begin position="237"/>
        <end position="263"/>
    </location>
</feature>
<feature type="transmembrane region" description="Helical" evidence="7">
    <location>
        <begin position="134"/>
        <end position="159"/>
    </location>
</feature>
<reference evidence="9 10" key="1">
    <citation type="submission" date="2014-07" db="EMBL/GenBank/DDBJ databases">
        <title>Draft genome of Clostridium celerecrescens 152B isolated from sediments associated with methane hydrate from Krishna Godavari basin.</title>
        <authorList>
            <person name="Honkalas V.S."/>
            <person name="Dabir A.P."/>
            <person name="Arora P."/>
            <person name="Dhakephalkar P.K."/>
        </authorList>
    </citation>
    <scope>NUCLEOTIDE SEQUENCE [LARGE SCALE GENOMIC DNA]</scope>
    <source>
        <strain evidence="9 10">152B</strain>
    </source>
</reference>
<proteinExistence type="inferred from homology"/>
<dbReference type="InterPro" id="IPR035906">
    <property type="entry name" value="MetI-like_sf"/>
</dbReference>
<dbReference type="OrthoDB" id="9806409at2"/>
<dbReference type="CDD" id="cd06261">
    <property type="entry name" value="TM_PBP2"/>
    <property type="match status" value="1"/>
</dbReference>
<keyword evidence="2 7" id="KW-0813">Transport</keyword>
<dbReference type="PANTHER" id="PTHR43163:SF6">
    <property type="entry name" value="DIPEPTIDE TRANSPORT SYSTEM PERMEASE PROTEIN DPPB-RELATED"/>
    <property type="match status" value="1"/>
</dbReference>
<dbReference type="RefSeq" id="WP_038284086.1">
    <property type="nucleotide sequence ID" value="NZ_JPME01000029.1"/>
</dbReference>
<protein>
    <submittedName>
        <fullName evidence="9">Peptide permease</fullName>
    </submittedName>
</protein>
<dbReference type="GO" id="GO:0055085">
    <property type="term" value="P:transmembrane transport"/>
    <property type="evidence" value="ECO:0007669"/>
    <property type="project" value="InterPro"/>
</dbReference>
<keyword evidence="4 7" id="KW-0812">Transmembrane</keyword>
<accession>A0A084JFV9</accession>
<comment type="caution">
    <text evidence="9">The sequence shown here is derived from an EMBL/GenBank/DDBJ whole genome shotgun (WGS) entry which is preliminary data.</text>
</comment>
<dbReference type="PROSITE" id="PS50928">
    <property type="entry name" value="ABC_TM1"/>
    <property type="match status" value="1"/>
</dbReference>
<feature type="transmembrane region" description="Helical" evidence="7">
    <location>
        <begin position="101"/>
        <end position="122"/>
    </location>
</feature>
<dbReference type="Proteomes" id="UP000028525">
    <property type="component" value="Unassembled WGS sequence"/>
</dbReference>
<evidence type="ECO:0000256" key="2">
    <source>
        <dbReference type="ARBA" id="ARBA00022448"/>
    </source>
</evidence>
<keyword evidence="6 7" id="KW-0472">Membrane</keyword>
<comment type="similarity">
    <text evidence="7">Belongs to the binding-protein-dependent transport system permease family.</text>
</comment>
<dbReference type="Gene3D" id="1.10.3720.10">
    <property type="entry name" value="MetI-like"/>
    <property type="match status" value="1"/>
</dbReference>
<evidence type="ECO:0000313" key="9">
    <source>
        <dbReference type="EMBL" id="KEZ87843.1"/>
    </source>
</evidence>
<dbReference type="InterPro" id="IPR000515">
    <property type="entry name" value="MetI-like"/>
</dbReference>
<evidence type="ECO:0000259" key="8">
    <source>
        <dbReference type="PROSITE" id="PS50928"/>
    </source>
</evidence>
<dbReference type="Pfam" id="PF00528">
    <property type="entry name" value="BPD_transp_1"/>
    <property type="match status" value="1"/>
</dbReference>
<dbReference type="AlphaFoldDB" id="A0A084JFV9"/>
<name>A0A084JFV9_9FIRM</name>
<evidence type="ECO:0000313" key="10">
    <source>
        <dbReference type="Proteomes" id="UP000028525"/>
    </source>
</evidence>
<comment type="subcellular location">
    <subcellularLocation>
        <location evidence="1 7">Cell membrane</location>
        <topology evidence="1 7">Multi-pass membrane protein</topology>
    </subcellularLocation>
</comment>
<sequence>MAKYIVRRILTAIPMVLLITILCFALMHFAPYNAIDAMTTPKMSPETIELIKAKYGYDKPLFIQYLRWLNGILNGNFGYSIVTKQSIAGDLAVRIPNTIKLVLPAYATAYILAIILGLLAGSHKNKAADKVIDGISSIAIAVPSFWFSMLLIFILGYKLKLLPIVGMHSVGKEASMADFLRHFIMPFITLTFTFLPANVKFVRSSTVTQFSEDYVLVQRAFGASRGEIMFKHVCKNVLLPIITRLGMALQLLVTGAIITETVFGWPGVGPYFIKAIQGMDYPIVMIILVLSSTLVILGNLLSDILYCITDPRIREMG</sequence>
<evidence type="ECO:0000256" key="3">
    <source>
        <dbReference type="ARBA" id="ARBA00022475"/>
    </source>
</evidence>
<dbReference type="Pfam" id="PF19300">
    <property type="entry name" value="BPD_transp_1_N"/>
    <property type="match status" value="1"/>
</dbReference>
<feature type="transmembrane region" description="Helical" evidence="7">
    <location>
        <begin position="283"/>
        <end position="308"/>
    </location>
</feature>
<feature type="domain" description="ABC transmembrane type-1" evidence="8">
    <location>
        <begin position="95"/>
        <end position="302"/>
    </location>
</feature>
<evidence type="ECO:0000256" key="5">
    <source>
        <dbReference type="ARBA" id="ARBA00022989"/>
    </source>
</evidence>
<evidence type="ECO:0000256" key="1">
    <source>
        <dbReference type="ARBA" id="ARBA00004651"/>
    </source>
</evidence>
<dbReference type="SUPFAM" id="SSF161098">
    <property type="entry name" value="MetI-like"/>
    <property type="match status" value="1"/>
</dbReference>
<keyword evidence="5 7" id="KW-1133">Transmembrane helix</keyword>
<evidence type="ECO:0000256" key="6">
    <source>
        <dbReference type="ARBA" id="ARBA00023136"/>
    </source>
</evidence>
<feature type="transmembrane region" description="Helical" evidence="7">
    <location>
        <begin position="12"/>
        <end position="35"/>
    </location>
</feature>
<keyword evidence="10" id="KW-1185">Reference proteome</keyword>
<evidence type="ECO:0000256" key="4">
    <source>
        <dbReference type="ARBA" id="ARBA00022692"/>
    </source>
</evidence>
<gene>
    <name evidence="9" type="ORF">IO98_20440</name>
</gene>
<evidence type="ECO:0000256" key="7">
    <source>
        <dbReference type="RuleBase" id="RU363032"/>
    </source>
</evidence>